<dbReference type="GO" id="GO:0004519">
    <property type="term" value="F:endonuclease activity"/>
    <property type="evidence" value="ECO:0007669"/>
    <property type="project" value="UniProtKB-KW"/>
</dbReference>
<name>A0A3D9KRD4_9BACL</name>
<dbReference type="AlphaFoldDB" id="A0A3D9KRD4"/>
<dbReference type="Pfam" id="PF08722">
    <property type="entry name" value="Tn7_TnsA-like_N"/>
    <property type="match status" value="1"/>
</dbReference>
<proteinExistence type="predicted"/>
<sequence length="217" mass="25545">MRKPVRKIRPSRGMHYRSKIPRSKSLKIVHTESLLERDFVRLSNYDRAVKNIFFQCVSLKYNYKGKSHKYYPDFLLQLHDGRFLLIEVKLKKYKDTDENKAKYKAGEAYCKKEGWTFIVVTEDEIRPGFLQPNLKLLLGVKVHKETPIITEYILSVISLYQEIKIKELMDACRLVTQSLFLINLYKLIYSGIIYTDLIGSRLTMDSILRIRNGQDVS</sequence>
<gene>
    <name evidence="2" type="ORF">DFP98_101205</name>
</gene>
<dbReference type="EMBL" id="QRDZ01000001">
    <property type="protein sequence ID" value="RED89230.1"/>
    <property type="molecule type" value="Genomic_DNA"/>
</dbReference>
<reference evidence="2 3" key="1">
    <citation type="submission" date="2018-07" db="EMBL/GenBank/DDBJ databases">
        <title>Genomic Encyclopedia of Type Strains, Phase III (KMG-III): the genomes of soil and plant-associated and newly described type strains.</title>
        <authorList>
            <person name="Whitman W."/>
        </authorList>
    </citation>
    <scope>NUCLEOTIDE SEQUENCE [LARGE SCALE GENOMIC DNA]</scope>
    <source>
        <strain evidence="2 3">CECT 7287</strain>
    </source>
</reference>
<dbReference type="GO" id="GO:0003676">
    <property type="term" value="F:nucleic acid binding"/>
    <property type="evidence" value="ECO:0007669"/>
    <property type="project" value="InterPro"/>
</dbReference>
<protein>
    <submittedName>
        <fullName evidence="2">TnsA endonuclease-like protein</fullName>
    </submittedName>
</protein>
<organism evidence="2 3">
    <name type="scientific">Cohnella phaseoli</name>
    <dbReference type="NCBI Taxonomy" id="456490"/>
    <lineage>
        <taxon>Bacteria</taxon>
        <taxon>Bacillati</taxon>
        <taxon>Bacillota</taxon>
        <taxon>Bacilli</taxon>
        <taxon>Bacillales</taxon>
        <taxon>Paenibacillaceae</taxon>
        <taxon>Cohnella</taxon>
    </lineage>
</organism>
<evidence type="ECO:0000313" key="2">
    <source>
        <dbReference type="EMBL" id="RED89230.1"/>
    </source>
</evidence>
<dbReference type="Gene3D" id="3.40.1350.10">
    <property type="match status" value="1"/>
</dbReference>
<keyword evidence="2" id="KW-0540">Nuclease</keyword>
<dbReference type="InterPro" id="IPR014833">
    <property type="entry name" value="TnsA_N"/>
</dbReference>
<comment type="caution">
    <text evidence="2">The sequence shown here is derived from an EMBL/GenBank/DDBJ whole genome shotgun (WGS) entry which is preliminary data.</text>
</comment>
<evidence type="ECO:0000259" key="1">
    <source>
        <dbReference type="Pfam" id="PF08722"/>
    </source>
</evidence>
<dbReference type="Proteomes" id="UP000256977">
    <property type="component" value="Unassembled WGS sequence"/>
</dbReference>
<feature type="domain" description="TnsA endonuclease N-terminal" evidence="1">
    <location>
        <begin position="47"/>
        <end position="122"/>
    </location>
</feature>
<keyword evidence="2" id="KW-0378">Hydrolase</keyword>
<evidence type="ECO:0000313" key="3">
    <source>
        <dbReference type="Proteomes" id="UP000256977"/>
    </source>
</evidence>
<keyword evidence="3" id="KW-1185">Reference proteome</keyword>
<dbReference type="InterPro" id="IPR011856">
    <property type="entry name" value="tRNA_endonuc-like_dom_sf"/>
</dbReference>
<accession>A0A3D9KRD4</accession>
<keyword evidence="2" id="KW-0255">Endonuclease</keyword>